<organism evidence="1 2">
    <name type="scientific">Streptomyces scopuliridis</name>
    <dbReference type="NCBI Taxonomy" id="452529"/>
    <lineage>
        <taxon>Bacteria</taxon>
        <taxon>Bacillati</taxon>
        <taxon>Actinomycetota</taxon>
        <taxon>Actinomycetes</taxon>
        <taxon>Kitasatosporales</taxon>
        <taxon>Streptomycetaceae</taxon>
        <taxon>Streptomyces</taxon>
    </lineage>
</organism>
<keyword evidence="2" id="KW-1185">Reference proteome</keyword>
<accession>A0ACD4ZV10</accession>
<dbReference type="Proteomes" id="UP001348369">
    <property type="component" value="Chromosome"/>
</dbReference>
<evidence type="ECO:0000313" key="2">
    <source>
        <dbReference type="Proteomes" id="UP001348369"/>
    </source>
</evidence>
<evidence type="ECO:0000313" key="1">
    <source>
        <dbReference type="EMBL" id="WSC02146.1"/>
    </source>
</evidence>
<reference evidence="1" key="1">
    <citation type="submission" date="2022-10" db="EMBL/GenBank/DDBJ databases">
        <title>The complete genomes of actinobacterial strains from the NBC collection.</title>
        <authorList>
            <person name="Joergensen T.S."/>
            <person name="Alvarez Arevalo M."/>
            <person name="Sterndorff E.B."/>
            <person name="Faurdal D."/>
            <person name="Vuksanovic O."/>
            <person name="Mourched A.-S."/>
            <person name="Charusanti P."/>
            <person name="Shaw S."/>
            <person name="Blin K."/>
            <person name="Weber T."/>
        </authorList>
    </citation>
    <scope>NUCLEOTIDE SEQUENCE</scope>
    <source>
        <strain evidence="1">NBC 01771</strain>
    </source>
</reference>
<proteinExistence type="predicted"/>
<dbReference type="EMBL" id="CP109109">
    <property type="protein sequence ID" value="WSC02146.1"/>
    <property type="molecule type" value="Genomic_DNA"/>
</dbReference>
<gene>
    <name evidence="1" type="ORF">OG835_37510</name>
</gene>
<sequence>MDRVEGTDRIGPADLEPVLARVAAVGGFFALRTGAPAAGHAPLARVYAGDIAPLTARVDKVAVRLRAPERRIGASVAQLGLAARLWSIALGGAVLADTVPDLDPRRLHWDPELTSPDDLLLTGPRALPGTAEAVREVVQYGHLVPLAEALRRDGRISPRLLWGNAGSALAGAVRELTVWGEANGRPEVAERAGALAAELFAHPDLRGTGDAVAGSFRRRSCCLYYRCPSGGLCGDCVFDRPPRRSSARTVSG</sequence>
<protein>
    <submittedName>
        <fullName evidence="1">(2Fe-2S)-binding protein</fullName>
    </submittedName>
</protein>
<name>A0ACD4ZV10_9ACTN</name>